<protein>
    <submittedName>
        <fullName evidence="2">Uncharacterized protein</fullName>
    </submittedName>
</protein>
<organism evidence="2 3">
    <name type="scientific">Natrialba phage PhiCh1</name>
    <dbReference type="NCBI Taxonomy" id="114777"/>
    <lineage>
        <taxon>Viruses</taxon>
        <taxon>Duplodnaviria</taxon>
        <taxon>Heunggongvirae</taxon>
        <taxon>Uroviricota</taxon>
        <taxon>Caudoviricetes</taxon>
        <taxon>Vertoviridae</taxon>
        <taxon>Myohalovirus</taxon>
        <taxon>Myohalovirus alkaliphilum</taxon>
        <taxon>Myohalovirus phiCh1</taxon>
    </lineage>
</organism>
<evidence type="ECO:0000313" key="2">
    <source>
        <dbReference type="EMBL" id="AAM88734.1"/>
    </source>
</evidence>
<reference evidence="2 3" key="3">
    <citation type="journal article" date="2002" name="Mol. Microbiol.">
        <title>Natrialba magadii virus phiCh1: first complete nucleotide sequence and functional organization of a virus infecting a haloalkaliphilic archaeon.</title>
        <authorList>
            <person name="Klein R."/>
            <person name="Baranyi U."/>
            <person name="Rossler N."/>
            <person name="Greineder B."/>
            <person name="Scholz H."/>
            <person name="Witte A."/>
        </authorList>
    </citation>
    <scope>NUCLEOTIDE SEQUENCE</scope>
</reference>
<feature type="compositionally biased region" description="Basic residues" evidence="1">
    <location>
        <begin position="17"/>
        <end position="28"/>
    </location>
</feature>
<dbReference type="Proteomes" id="UP000001157">
    <property type="component" value="Segment"/>
</dbReference>
<dbReference type="RefSeq" id="NP_665978.1">
    <property type="nucleotide sequence ID" value="NC_004084.1"/>
</dbReference>
<evidence type="ECO:0000313" key="3">
    <source>
        <dbReference type="Proteomes" id="UP000001157"/>
    </source>
</evidence>
<accession>Q8JKZ6</accession>
<feature type="region of interest" description="Disordered" evidence="1">
    <location>
        <begin position="17"/>
        <end position="61"/>
    </location>
</feature>
<reference evidence="2 3" key="1">
    <citation type="journal article" date="2000" name="Mol. Microbiol.">
        <title>The archaeal halophilic virus-encoded Dam-like methyltransferase M. phiCh1-I methylates adenine residues and complements dam mutants in the low salt environment of Escherichia coli.</title>
        <authorList>
            <person name="Baranyi U."/>
            <person name="Klein R."/>
            <person name="Lubitz W."/>
            <person name="Kruger D.H."/>
            <person name="Witte A."/>
        </authorList>
    </citation>
    <scope>NUCLEOTIDE SEQUENCE [LARGE SCALE GENOMIC DNA]</scope>
</reference>
<dbReference type="GeneID" id="951292"/>
<feature type="compositionally biased region" description="Low complexity" evidence="1">
    <location>
        <begin position="34"/>
        <end position="58"/>
    </location>
</feature>
<name>Q8JKZ6_9CAUD</name>
<dbReference type="EMBL" id="AF440695">
    <property type="protein sequence ID" value="AAM88734.1"/>
    <property type="molecule type" value="Genomic_DNA"/>
</dbReference>
<sequence>MTEKTISGWIVVDWRKGKHRTRQSKPKRPNSAVTSCSRSWRSTSTFRRSRSPNWPSRSTFRNHTSVRRRWRPWTRSSYRAGRTSRTS</sequence>
<proteinExistence type="predicted"/>
<dbReference type="KEGG" id="vg:951292"/>
<reference evidence="2 3" key="2">
    <citation type="journal article" date="2000" name="Virology">
        <title>The structural protein E of the archaeal virus phiCh1: evidence for processing in Natrialba magadii during virus maturation.</title>
        <authorList>
            <person name="Klein R."/>
            <person name="Greineder B."/>
            <person name="Baranyi U."/>
            <person name="Witte A."/>
        </authorList>
    </citation>
    <scope>NUCLEOTIDE SEQUENCE [LARGE SCALE GENOMIC DNA]</scope>
</reference>
<evidence type="ECO:0000256" key="1">
    <source>
        <dbReference type="SAM" id="MobiDB-lite"/>
    </source>
</evidence>